<sequence length="722" mass="79927">MTDLTYQTEGGVTITRREIPADYHSDSDRLAEQLDSRRGALFTSNYEYPGRYTRWEFGFAEPPVMIESRGRAMKITALNARGQIILKLIRPAIADLSELAAFNDTDSGFDLTIRTPDRVYNEEERSRAPSVFSVLRAIVGQLKSGEDHHLGLYGAFGYDLAFQFEPIEFHLKRPADQRDLVLFLADDILVADHYSTSAFRYRYEFSDGQISTEGVEGGGDIVPFERGPQDVPRGDHQPGEYAELVREAKKSFVRGDLFEVVPGQVFYEPCKDSPSEIFKRLKRINPAPFGFIMNLGDREYLVGASPEMFVRVTGRRVETCPISGTIKRGADAIEDSEQILKLLQSEKDESELTMCSDVDRNDKSRVCDPGSVRVIGRRQIEMYSRLIHTVDHIEGRLRPGMDAFDAFLSHAWAVTVTGAPKLWAMRFIEKHEKSTRFWYGGAVGAMGFDGDMNTGLTLRTIRIKDGVAEVRAGATLLYDSDPDEEEAETELKASAMRAAIRGDVPSNAGGGDGWRVPRGQGRRVLLVDHEDSFVHTLANYFRQTGAEVLTTRTPVDDAVFDDFAPDLVVLSPGPGNPKDFDCHATIDKAMQRQLPIFGVCLGMQAIAEYFGAELAQLDIPMHGKPSRVAVNDSSRVFAGLPEQVTIGRYHSLYAKPETVPTALGISAQTADGIPMGVEHSELPIAAVQFHPESIMSLGQDCGIRMIENVVSLLVPAKGSPDS</sequence>
<dbReference type="Pfam" id="PF00425">
    <property type="entry name" value="Chorismate_bind"/>
    <property type="match status" value="1"/>
</dbReference>
<dbReference type="SUPFAM" id="SSF56322">
    <property type="entry name" value="ADC synthase"/>
    <property type="match status" value="1"/>
</dbReference>
<evidence type="ECO:0000256" key="2">
    <source>
        <dbReference type="NCBIfam" id="TIGR01815"/>
    </source>
</evidence>
<dbReference type="AlphaFoldDB" id="A0A0A0EEV1"/>
<dbReference type="PRINTS" id="PR00097">
    <property type="entry name" value="ANTSNTHASEII"/>
</dbReference>
<dbReference type="Proteomes" id="UP000030004">
    <property type="component" value="Unassembled WGS sequence"/>
</dbReference>
<evidence type="ECO:0000313" key="8">
    <source>
        <dbReference type="Proteomes" id="UP000030004"/>
    </source>
</evidence>
<dbReference type="RefSeq" id="WP_043747581.1">
    <property type="nucleotide sequence ID" value="NZ_AQQX01000003.1"/>
</dbReference>
<dbReference type="InterPro" id="IPR017926">
    <property type="entry name" value="GATASE"/>
</dbReference>
<evidence type="ECO:0000313" key="7">
    <source>
        <dbReference type="EMBL" id="KGM48820.1"/>
    </source>
</evidence>
<dbReference type="OrthoDB" id="9803598at2"/>
<gene>
    <name evidence="7" type="ORF">ATO9_08905</name>
</gene>
<accession>A0A0A0EEV1</accession>
<evidence type="ECO:0000256" key="1">
    <source>
        <dbReference type="ARBA" id="ARBA00022962"/>
    </source>
</evidence>
<feature type="domain" description="Glutamine amidotransferase" evidence="4">
    <location>
        <begin position="525"/>
        <end position="698"/>
    </location>
</feature>
<dbReference type="GO" id="GO:0004049">
    <property type="term" value="F:anthranilate synthase activity"/>
    <property type="evidence" value="ECO:0007669"/>
    <property type="project" value="UniProtKB-UniRule"/>
</dbReference>
<name>A0A0A0EEV1_9RHOB</name>
<feature type="domain" description="Anthranilate synthase component I N-terminal" evidence="6">
    <location>
        <begin position="57"/>
        <end position="195"/>
    </location>
</feature>
<keyword evidence="3" id="KW-0028">Amino-acid biosynthesis</keyword>
<dbReference type="InterPro" id="IPR005801">
    <property type="entry name" value="ADC_synthase"/>
</dbReference>
<dbReference type="Gene3D" id="3.60.120.10">
    <property type="entry name" value="Anthranilate synthase"/>
    <property type="match status" value="1"/>
</dbReference>
<dbReference type="PRINTS" id="PR00096">
    <property type="entry name" value="GATASE"/>
</dbReference>
<dbReference type="Pfam" id="PF04715">
    <property type="entry name" value="Anth_synt_I_N"/>
    <property type="match status" value="1"/>
</dbReference>
<dbReference type="PANTHER" id="PTHR11236">
    <property type="entry name" value="AMINOBENZOATE/ANTHRANILATE SYNTHASE"/>
    <property type="match status" value="1"/>
</dbReference>
<proteinExistence type="predicted"/>
<dbReference type="GO" id="GO:0000162">
    <property type="term" value="P:L-tryptophan biosynthetic process"/>
    <property type="evidence" value="ECO:0007669"/>
    <property type="project" value="UniProtKB-UniRule"/>
</dbReference>
<dbReference type="EMBL" id="AQQX01000003">
    <property type="protein sequence ID" value="KGM48820.1"/>
    <property type="molecule type" value="Genomic_DNA"/>
</dbReference>
<dbReference type="PIRSF" id="PIRSF036934">
    <property type="entry name" value="TrpE-G"/>
    <property type="match status" value="1"/>
</dbReference>
<dbReference type="Gene3D" id="3.40.50.880">
    <property type="match status" value="1"/>
</dbReference>
<keyword evidence="8" id="KW-1185">Reference proteome</keyword>
<comment type="catalytic activity">
    <reaction evidence="3">
        <text>chorismate + L-glutamine = anthranilate + pyruvate + L-glutamate + H(+)</text>
        <dbReference type="Rhea" id="RHEA:21732"/>
        <dbReference type="ChEBI" id="CHEBI:15361"/>
        <dbReference type="ChEBI" id="CHEBI:15378"/>
        <dbReference type="ChEBI" id="CHEBI:16567"/>
        <dbReference type="ChEBI" id="CHEBI:29748"/>
        <dbReference type="ChEBI" id="CHEBI:29985"/>
        <dbReference type="ChEBI" id="CHEBI:58359"/>
        <dbReference type="EC" id="4.1.3.27"/>
    </reaction>
</comment>
<dbReference type="PANTHER" id="PTHR11236:SF9">
    <property type="entry name" value="ANTHRANILATE SYNTHASE COMPONENT 1"/>
    <property type="match status" value="1"/>
</dbReference>
<dbReference type="InterPro" id="IPR015890">
    <property type="entry name" value="Chorismate_C"/>
</dbReference>
<keyword evidence="3" id="KW-0822">Tryptophan biosynthesis</keyword>
<dbReference type="InterPro" id="IPR006805">
    <property type="entry name" value="Anth_synth_I_N"/>
</dbReference>
<dbReference type="CDD" id="cd01743">
    <property type="entry name" value="GATase1_Anthranilate_Synthase"/>
    <property type="match status" value="1"/>
</dbReference>
<dbReference type="InterPro" id="IPR019999">
    <property type="entry name" value="Anth_synth_I-like"/>
</dbReference>
<dbReference type="SUPFAM" id="SSF52317">
    <property type="entry name" value="Class I glutamine amidotransferase-like"/>
    <property type="match status" value="1"/>
</dbReference>
<dbReference type="UniPathway" id="UPA00035">
    <property type="reaction ID" value="UER00040"/>
</dbReference>
<dbReference type="NCBIfam" id="TIGR00566">
    <property type="entry name" value="trpG_papA"/>
    <property type="match status" value="1"/>
</dbReference>
<evidence type="ECO:0000259" key="4">
    <source>
        <dbReference type="Pfam" id="PF00117"/>
    </source>
</evidence>
<dbReference type="EC" id="4.1.3.27" evidence="2 3"/>
<protein>
    <recommendedName>
        <fullName evidence="2 3">Anthranilate synthase</fullName>
        <ecNumber evidence="2 3">4.1.3.27</ecNumber>
    </recommendedName>
</protein>
<evidence type="ECO:0000259" key="6">
    <source>
        <dbReference type="Pfam" id="PF04715"/>
    </source>
</evidence>
<comment type="pathway">
    <text evidence="3">Amino-acid biosynthesis; L-tryptophan biosynthesis; L-tryptophan from chorismate: step 1/5.</text>
</comment>
<feature type="domain" description="Chorismate-utilising enzyme C-terminal" evidence="5">
    <location>
        <begin position="240"/>
        <end position="492"/>
    </location>
</feature>
<evidence type="ECO:0000256" key="3">
    <source>
        <dbReference type="PIRNR" id="PIRNR036934"/>
    </source>
</evidence>
<evidence type="ECO:0000259" key="5">
    <source>
        <dbReference type="Pfam" id="PF00425"/>
    </source>
</evidence>
<dbReference type="NCBIfam" id="TIGR01815">
    <property type="entry name" value="TrpE-clade3"/>
    <property type="match status" value="1"/>
</dbReference>
<dbReference type="PROSITE" id="PS51273">
    <property type="entry name" value="GATASE_TYPE_1"/>
    <property type="match status" value="1"/>
</dbReference>
<dbReference type="InterPro" id="IPR006221">
    <property type="entry name" value="TrpG/PapA_dom"/>
</dbReference>
<dbReference type="InterPro" id="IPR010112">
    <property type="entry name" value="TrpE-G_bact"/>
</dbReference>
<dbReference type="NCBIfam" id="NF010081">
    <property type="entry name" value="PRK13566.1"/>
    <property type="match status" value="1"/>
</dbReference>
<organism evidence="7 8">
    <name type="scientific">Pseudooceanicola atlanticus</name>
    <dbReference type="NCBI Taxonomy" id="1461694"/>
    <lineage>
        <taxon>Bacteria</taxon>
        <taxon>Pseudomonadati</taxon>
        <taxon>Pseudomonadota</taxon>
        <taxon>Alphaproteobacteria</taxon>
        <taxon>Rhodobacterales</taxon>
        <taxon>Paracoccaceae</taxon>
        <taxon>Pseudooceanicola</taxon>
    </lineage>
</organism>
<dbReference type="eggNOG" id="COG0147">
    <property type="taxonomic scope" value="Bacteria"/>
</dbReference>
<comment type="caution">
    <text evidence="7">The sequence shown here is derived from an EMBL/GenBank/DDBJ whole genome shotgun (WGS) entry which is preliminary data.</text>
</comment>
<keyword evidence="3 7" id="KW-0456">Lyase</keyword>
<keyword evidence="1" id="KW-0315">Glutamine amidotransferase</keyword>
<dbReference type="InterPro" id="IPR029062">
    <property type="entry name" value="Class_I_gatase-like"/>
</dbReference>
<dbReference type="eggNOG" id="COG0512">
    <property type="taxonomic scope" value="Bacteria"/>
</dbReference>
<reference evidence="7 8" key="1">
    <citation type="journal article" date="2015" name="Antonie Van Leeuwenhoek">
        <title>Pseudooceanicola atlanticus gen. nov. sp. nov., isolated from surface seawater of the Atlantic Ocean and reclassification of Oceanicola batsensis, Oceanicola marinus, Oceanicola nitratireducens, Oceanicola nanhaiensis, Oceanicola antarcticus and Oceanicola flagellatus, as Pseudooceanicola batsensis comb. nov., Pseudooceanicola marinus comb. nov., Pseudooceanicola nitratireducens comb. nov., Pseudooceanicola nanhaiensis comb. nov., Pseudooceanicola antarcticus comb. nov., and Pseudooceanicola flagellatus comb. nov.</title>
        <authorList>
            <person name="Lai Q."/>
            <person name="Li G."/>
            <person name="Liu X."/>
            <person name="Du Y."/>
            <person name="Sun F."/>
            <person name="Shao Z."/>
        </authorList>
    </citation>
    <scope>NUCLEOTIDE SEQUENCE [LARGE SCALE GENOMIC DNA]</scope>
    <source>
        <strain evidence="7 8">22II-s11g</strain>
    </source>
</reference>
<dbReference type="Pfam" id="PF00117">
    <property type="entry name" value="GATase"/>
    <property type="match status" value="1"/>
</dbReference>
<dbReference type="PRINTS" id="PR00099">
    <property type="entry name" value="CPSGATASE"/>
</dbReference>
<keyword evidence="3" id="KW-0057">Aromatic amino acid biosynthesis</keyword>
<dbReference type="STRING" id="1461694.ATO9_08905"/>